<dbReference type="CDD" id="cd14966">
    <property type="entry name" value="7tmD_STE3"/>
    <property type="match status" value="1"/>
</dbReference>
<feature type="transmembrane region" description="Helical" evidence="10">
    <location>
        <begin position="30"/>
        <end position="51"/>
    </location>
</feature>
<dbReference type="InterPro" id="IPR001546">
    <property type="entry name" value="GPCR_Pheromne_A_rcpt"/>
</dbReference>
<keyword evidence="5 10" id="KW-1133">Transmembrane helix</keyword>
<feature type="transmembrane region" description="Helical" evidence="10">
    <location>
        <begin position="202"/>
        <end position="226"/>
    </location>
</feature>
<keyword evidence="8 11" id="KW-0675">Receptor</keyword>
<dbReference type="GO" id="GO:0005886">
    <property type="term" value="C:plasma membrane"/>
    <property type="evidence" value="ECO:0007669"/>
    <property type="project" value="TreeGrafter"/>
</dbReference>
<keyword evidence="9" id="KW-0807">Transducer</keyword>
<dbReference type="InterPro" id="IPR001499">
    <property type="entry name" value="GPCR_STE3"/>
</dbReference>
<evidence type="ECO:0000256" key="2">
    <source>
        <dbReference type="ARBA" id="ARBA00011085"/>
    </source>
</evidence>
<evidence type="ECO:0000313" key="12">
    <source>
        <dbReference type="Proteomes" id="UP000807342"/>
    </source>
</evidence>
<dbReference type="PRINTS" id="PR00899">
    <property type="entry name" value="GPCRSTE3"/>
</dbReference>
<gene>
    <name evidence="11" type="ORF">P691DRAFT_683766</name>
</gene>
<evidence type="ECO:0000313" key="11">
    <source>
        <dbReference type="EMBL" id="KAF9441475.1"/>
    </source>
</evidence>
<evidence type="ECO:0000256" key="7">
    <source>
        <dbReference type="ARBA" id="ARBA00023136"/>
    </source>
</evidence>
<organism evidence="11 12">
    <name type="scientific">Macrolepiota fuliginosa MF-IS2</name>
    <dbReference type="NCBI Taxonomy" id="1400762"/>
    <lineage>
        <taxon>Eukaryota</taxon>
        <taxon>Fungi</taxon>
        <taxon>Dikarya</taxon>
        <taxon>Basidiomycota</taxon>
        <taxon>Agaricomycotina</taxon>
        <taxon>Agaricomycetes</taxon>
        <taxon>Agaricomycetidae</taxon>
        <taxon>Agaricales</taxon>
        <taxon>Agaricineae</taxon>
        <taxon>Agaricaceae</taxon>
        <taxon>Macrolepiota</taxon>
    </lineage>
</organism>
<dbReference type="Pfam" id="PF02076">
    <property type="entry name" value="STE3"/>
    <property type="match status" value="1"/>
</dbReference>
<dbReference type="PANTHER" id="PTHR28097:SF1">
    <property type="entry name" value="PHEROMONE A FACTOR RECEPTOR"/>
    <property type="match status" value="1"/>
</dbReference>
<evidence type="ECO:0000256" key="1">
    <source>
        <dbReference type="ARBA" id="ARBA00004141"/>
    </source>
</evidence>
<evidence type="ECO:0000256" key="9">
    <source>
        <dbReference type="ARBA" id="ARBA00023224"/>
    </source>
</evidence>
<evidence type="ECO:0000256" key="4">
    <source>
        <dbReference type="ARBA" id="ARBA00022692"/>
    </source>
</evidence>
<feature type="transmembrane region" description="Helical" evidence="10">
    <location>
        <begin position="110"/>
        <end position="131"/>
    </location>
</feature>
<evidence type="ECO:0000256" key="3">
    <source>
        <dbReference type="ARBA" id="ARBA00022507"/>
    </source>
</evidence>
<name>A0A9P6BXH6_9AGAR</name>
<feature type="transmembrane region" description="Helical" evidence="10">
    <location>
        <begin position="156"/>
        <end position="181"/>
    </location>
</feature>
<evidence type="ECO:0000256" key="10">
    <source>
        <dbReference type="SAM" id="Phobius"/>
    </source>
</evidence>
<comment type="subcellular location">
    <subcellularLocation>
        <location evidence="1">Membrane</location>
        <topology evidence="1">Multi-pass membrane protein</topology>
    </subcellularLocation>
</comment>
<comment type="caution">
    <text evidence="11">The sequence shown here is derived from an EMBL/GenBank/DDBJ whole genome shotgun (WGS) entry which is preliminary data.</text>
</comment>
<sequence length="325" mass="37250">MVHYELPVFAFLAAFLVLVPLPSHWRARNVATLAIIAWLFAVDIVYGINAIIWADSFHNVAPIWCDIATKIIVGASYALPISTMCICKHLERVSSSRKASFGHNDRRRRIIFEGVMCFGLPLIFMALHYIVQGHRFDIIEITGCQPAIYISVQAMLIIWLPQLLFSIITMIYAIIAIHHFIRRRLTFTSHLQNSNSALTTNQYLRLIAMAVTNMIWGTVLTSYNLYNNISGGLRPWTTWDDVHSNWSRVDGWPQSILPPDFRRIMMLLWWAMPVSSFIFFIFFGFGEETKKEYLGVWKGFTSVAFGGHPSDKKLMVCPDNSLRDL</sequence>
<proteinExistence type="inferred from homology"/>
<dbReference type="GO" id="GO:0004933">
    <property type="term" value="F:mating-type a-factor pheromone receptor activity"/>
    <property type="evidence" value="ECO:0007669"/>
    <property type="project" value="InterPro"/>
</dbReference>
<keyword evidence="3" id="KW-0589">Pheromone response</keyword>
<dbReference type="EMBL" id="MU151895">
    <property type="protein sequence ID" value="KAF9441475.1"/>
    <property type="molecule type" value="Genomic_DNA"/>
</dbReference>
<dbReference type="OrthoDB" id="2874149at2759"/>
<evidence type="ECO:0000256" key="5">
    <source>
        <dbReference type="ARBA" id="ARBA00022989"/>
    </source>
</evidence>
<dbReference type="AlphaFoldDB" id="A0A9P6BXH6"/>
<reference evidence="11" key="1">
    <citation type="submission" date="2020-11" db="EMBL/GenBank/DDBJ databases">
        <authorList>
            <consortium name="DOE Joint Genome Institute"/>
            <person name="Ahrendt S."/>
            <person name="Riley R."/>
            <person name="Andreopoulos W."/>
            <person name="Labutti K."/>
            <person name="Pangilinan J."/>
            <person name="Ruiz-Duenas F.J."/>
            <person name="Barrasa J.M."/>
            <person name="Sanchez-Garcia M."/>
            <person name="Camarero S."/>
            <person name="Miyauchi S."/>
            <person name="Serrano A."/>
            <person name="Linde D."/>
            <person name="Babiker R."/>
            <person name="Drula E."/>
            <person name="Ayuso-Fernandez I."/>
            <person name="Pacheco R."/>
            <person name="Padilla G."/>
            <person name="Ferreira P."/>
            <person name="Barriuso J."/>
            <person name="Kellner H."/>
            <person name="Castanera R."/>
            <person name="Alfaro M."/>
            <person name="Ramirez L."/>
            <person name="Pisabarro A.G."/>
            <person name="Kuo A."/>
            <person name="Tritt A."/>
            <person name="Lipzen A."/>
            <person name="He G."/>
            <person name="Yan M."/>
            <person name="Ng V."/>
            <person name="Cullen D."/>
            <person name="Martin F."/>
            <person name="Rosso M.-N."/>
            <person name="Henrissat B."/>
            <person name="Hibbett D."/>
            <person name="Martinez A.T."/>
            <person name="Grigoriev I.V."/>
        </authorList>
    </citation>
    <scope>NUCLEOTIDE SEQUENCE</scope>
    <source>
        <strain evidence="11">MF-IS2</strain>
    </source>
</reference>
<dbReference type="Proteomes" id="UP000807342">
    <property type="component" value="Unassembled WGS sequence"/>
</dbReference>
<accession>A0A9P6BXH6</accession>
<feature type="transmembrane region" description="Helical" evidence="10">
    <location>
        <begin position="71"/>
        <end position="90"/>
    </location>
</feature>
<dbReference type="PRINTS" id="PR00900">
    <property type="entry name" value="PHEROMONEAR"/>
</dbReference>
<evidence type="ECO:0000256" key="8">
    <source>
        <dbReference type="ARBA" id="ARBA00023170"/>
    </source>
</evidence>
<keyword evidence="6" id="KW-0297">G-protein coupled receptor</keyword>
<protein>
    <submittedName>
        <fullName evidence="11">Fungal pheromone STE3G-protein-coupled receptor</fullName>
    </submittedName>
</protein>
<keyword evidence="12" id="KW-1185">Reference proteome</keyword>
<dbReference type="PANTHER" id="PTHR28097">
    <property type="entry name" value="PHEROMONE A FACTOR RECEPTOR"/>
    <property type="match status" value="1"/>
</dbReference>
<dbReference type="GO" id="GO:0000750">
    <property type="term" value="P:pheromone-dependent signal transduction involved in conjugation with cellular fusion"/>
    <property type="evidence" value="ECO:0007669"/>
    <property type="project" value="TreeGrafter"/>
</dbReference>
<evidence type="ECO:0000256" key="6">
    <source>
        <dbReference type="ARBA" id="ARBA00023040"/>
    </source>
</evidence>
<keyword evidence="4 10" id="KW-0812">Transmembrane</keyword>
<comment type="similarity">
    <text evidence="2">Belongs to the G-protein coupled receptor 4 family.</text>
</comment>
<feature type="transmembrane region" description="Helical" evidence="10">
    <location>
        <begin position="267"/>
        <end position="285"/>
    </location>
</feature>
<feature type="transmembrane region" description="Helical" evidence="10">
    <location>
        <begin position="6"/>
        <end position="23"/>
    </location>
</feature>
<keyword evidence="7 10" id="KW-0472">Membrane</keyword>